<dbReference type="GO" id="GO:0016628">
    <property type="term" value="F:oxidoreductase activity, acting on the CH-CH group of donors, NAD or NADP as acceptor"/>
    <property type="evidence" value="ECO:0007669"/>
    <property type="project" value="UniProtKB-ARBA"/>
</dbReference>
<dbReference type="Gene3D" id="3.20.20.70">
    <property type="entry name" value="Aldolase class I"/>
    <property type="match status" value="1"/>
</dbReference>
<comment type="similarity">
    <text evidence="2">Belongs to the NADH:flavin oxidoreductase/NADH oxidase family.</text>
</comment>
<dbReference type="SUPFAM" id="SSF51395">
    <property type="entry name" value="FMN-linked oxidoreductases"/>
    <property type="match status" value="1"/>
</dbReference>
<evidence type="ECO:0000256" key="1">
    <source>
        <dbReference type="ARBA" id="ARBA00001917"/>
    </source>
</evidence>
<dbReference type="AlphaFoldDB" id="A0A1E7WLH7"/>
<dbReference type="OrthoDB" id="8985337at2"/>
<dbReference type="EMBL" id="LROM01000086">
    <property type="protein sequence ID" value="OEZ99876.1"/>
    <property type="molecule type" value="Genomic_DNA"/>
</dbReference>
<evidence type="ECO:0000256" key="2">
    <source>
        <dbReference type="ARBA" id="ARBA00005979"/>
    </source>
</evidence>
<feature type="domain" description="NADH:flavin oxidoreductase/NADH oxidase N-terminal" evidence="4">
    <location>
        <begin position="6"/>
        <end position="339"/>
    </location>
</feature>
<evidence type="ECO:0000259" key="4">
    <source>
        <dbReference type="Pfam" id="PF00724"/>
    </source>
</evidence>
<protein>
    <submittedName>
        <fullName evidence="5">N-ethylmaleimide reductase</fullName>
        <ecNumber evidence="5">1.-.-.-</ecNumber>
    </submittedName>
</protein>
<comment type="cofactor">
    <cofactor evidence="1">
        <name>FMN</name>
        <dbReference type="ChEBI" id="CHEBI:58210"/>
    </cofactor>
</comment>
<dbReference type="PATRIC" id="fig|762836.4.peg.2656"/>
<organism evidence="5 6">
    <name type="scientific">Duganella phyllosphaerae</name>
    <dbReference type="NCBI Taxonomy" id="762836"/>
    <lineage>
        <taxon>Bacteria</taxon>
        <taxon>Pseudomonadati</taxon>
        <taxon>Pseudomonadota</taxon>
        <taxon>Betaproteobacteria</taxon>
        <taxon>Burkholderiales</taxon>
        <taxon>Oxalobacteraceae</taxon>
        <taxon>Telluria group</taxon>
        <taxon>Duganella</taxon>
    </lineage>
</organism>
<keyword evidence="3 5" id="KW-0560">Oxidoreductase</keyword>
<accession>A0A1E7WLH7</accession>
<dbReference type="FunFam" id="3.20.20.70:FF:000059">
    <property type="entry name" value="N-ethylmaleimide reductase, FMN-linked"/>
    <property type="match status" value="1"/>
</dbReference>
<dbReference type="PANTHER" id="PTHR22893:SF91">
    <property type="entry name" value="NADPH DEHYDROGENASE 2-RELATED"/>
    <property type="match status" value="1"/>
</dbReference>
<proteinExistence type="inferred from homology"/>
<dbReference type="InterPro" id="IPR001155">
    <property type="entry name" value="OxRdtase_FMN_N"/>
</dbReference>
<dbReference type="GO" id="GO:0005829">
    <property type="term" value="C:cytosol"/>
    <property type="evidence" value="ECO:0007669"/>
    <property type="project" value="TreeGrafter"/>
</dbReference>
<reference evidence="6" key="1">
    <citation type="journal article" date="2016" name="Front. Microbiol.">
        <title>Molecular Keys to the Janthinobacterium and Duganella spp. Interaction with the Plant Pathogen Fusarium graminearum.</title>
        <authorList>
            <person name="Haack F.S."/>
            <person name="Poehlein A."/>
            <person name="Kroger C."/>
            <person name="Voigt C.A."/>
            <person name="Piepenbring M."/>
            <person name="Bode H.B."/>
            <person name="Daniel R."/>
            <person name="Schafer W."/>
            <person name="Streit W.R."/>
        </authorList>
    </citation>
    <scope>NUCLEOTIDE SEQUENCE [LARGE SCALE GENOMIC DNA]</scope>
    <source>
        <strain evidence="6">T54</strain>
    </source>
</reference>
<name>A0A1E7WLH7_9BURK</name>
<dbReference type="PANTHER" id="PTHR22893">
    <property type="entry name" value="NADH OXIDOREDUCTASE-RELATED"/>
    <property type="match status" value="1"/>
</dbReference>
<comment type="caution">
    <text evidence="5">The sequence shown here is derived from an EMBL/GenBank/DDBJ whole genome shotgun (WGS) entry which is preliminary data.</text>
</comment>
<dbReference type="InterPro" id="IPR013785">
    <property type="entry name" value="Aldolase_TIM"/>
</dbReference>
<dbReference type="InterPro" id="IPR045247">
    <property type="entry name" value="Oye-like"/>
</dbReference>
<evidence type="ECO:0000313" key="6">
    <source>
        <dbReference type="Proteomes" id="UP000175989"/>
    </source>
</evidence>
<dbReference type="GO" id="GO:0010181">
    <property type="term" value="F:FMN binding"/>
    <property type="evidence" value="ECO:0007669"/>
    <property type="project" value="InterPro"/>
</dbReference>
<evidence type="ECO:0000313" key="5">
    <source>
        <dbReference type="EMBL" id="OEZ99876.1"/>
    </source>
</evidence>
<keyword evidence="6" id="KW-1185">Reference proteome</keyword>
<sequence length="364" mass="38349">MKQLLDTIHIGDLALTSRVAMAPLTRARSGDDGVPVALNALYYGQRATAGLIITEATNVSPNSAAFELAPGIHTEAQVAGWRGVTDAVHAAGGRIFMQLWHSGRASSYALLQGRAPLSPSGVNDDLGLLQVYGALRNGIYTRIAASPSRAMTTEEVYAAVAEFRAGAVNAVRAGLDGVEIHAANGYLVQQFLSPVVNRRTDEFGGSVENRLRFLRLIVEAVLEVLPAHRVGVRISPFAAYNNATDPNVAETYGAVAQLLDGYGIGYIHGADTNAWGGTADMPKILDIIRSGYKGVVIANAGMTPEAAQQLLAGGQADMVAFGRAYVANPDLVARIAAGGPYNEPDPYSFYGGAERGYTDYPSLG</sequence>
<dbReference type="CDD" id="cd02933">
    <property type="entry name" value="OYE_like_FMN"/>
    <property type="match status" value="1"/>
</dbReference>
<gene>
    <name evidence="5" type="primary">nemA_3</name>
    <name evidence="5" type="ORF">DUPY_25800</name>
</gene>
<evidence type="ECO:0000256" key="3">
    <source>
        <dbReference type="ARBA" id="ARBA00023002"/>
    </source>
</evidence>
<dbReference type="Proteomes" id="UP000175989">
    <property type="component" value="Unassembled WGS sequence"/>
</dbReference>
<dbReference type="Pfam" id="PF00724">
    <property type="entry name" value="Oxidored_FMN"/>
    <property type="match status" value="1"/>
</dbReference>
<dbReference type="RefSeq" id="WP_070248636.1">
    <property type="nucleotide sequence ID" value="NZ_LROM01000086.1"/>
</dbReference>
<dbReference type="EC" id="1.-.-.-" evidence="5"/>